<dbReference type="AlphaFoldDB" id="X1A3R9"/>
<protein>
    <submittedName>
        <fullName evidence="2">Uncharacterized protein</fullName>
    </submittedName>
</protein>
<proteinExistence type="predicted"/>
<organism evidence="2">
    <name type="scientific">marine sediment metagenome</name>
    <dbReference type="NCBI Taxonomy" id="412755"/>
    <lineage>
        <taxon>unclassified sequences</taxon>
        <taxon>metagenomes</taxon>
        <taxon>ecological metagenomes</taxon>
    </lineage>
</organism>
<sequence length="151" mass="17617">AIINFISFSYFLYPEKIFQLTLIIFMIGLIIMQFAIGFFVYYLVKKEGKDIDLKRRDPFLELNLKIAIKVLGQSLFQLKTNFSLSPIPANNRPAIIAGRGIYINKKRIEFFKNKKRKLTLKTQIKKLKTINRCFLKRTIPKAPITISIDTI</sequence>
<comment type="caution">
    <text evidence="2">The sequence shown here is derived from an EMBL/GenBank/DDBJ whole genome shotgun (WGS) entry which is preliminary data.</text>
</comment>
<keyword evidence="1" id="KW-0812">Transmembrane</keyword>
<feature type="transmembrane region" description="Helical" evidence="1">
    <location>
        <begin position="17"/>
        <end position="44"/>
    </location>
</feature>
<accession>X1A3R9</accession>
<gene>
    <name evidence="2" type="ORF">S01H4_33055</name>
</gene>
<evidence type="ECO:0000256" key="1">
    <source>
        <dbReference type="SAM" id="Phobius"/>
    </source>
</evidence>
<keyword evidence="1" id="KW-1133">Transmembrane helix</keyword>
<feature type="non-terminal residue" evidence="2">
    <location>
        <position position="1"/>
    </location>
</feature>
<evidence type="ECO:0000313" key="2">
    <source>
        <dbReference type="EMBL" id="GAG76750.1"/>
    </source>
</evidence>
<dbReference type="EMBL" id="BART01017349">
    <property type="protein sequence ID" value="GAG76750.1"/>
    <property type="molecule type" value="Genomic_DNA"/>
</dbReference>
<keyword evidence="1" id="KW-0472">Membrane</keyword>
<reference evidence="2" key="1">
    <citation type="journal article" date="2014" name="Front. Microbiol.">
        <title>High frequency of phylogenetically diverse reductive dehalogenase-homologous genes in deep subseafloor sedimentary metagenomes.</title>
        <authorList>
            <person name="Kawai M."/>
            <person name="Futagami T."/>
            <person name="Toyoda A."/>
            <person name="Takaki Y."/>
            <person name="Nishi S."/>
            <person name="Hori S."/>
            <person name="Arai W."/>
            <person name="Tsubouchi T."/>
            <person name="Morono Y."/>
            <person name="Uchiyama I."/>
            <person name="Ito T."/>
            <person name="Fujiyama A."/>
            <person name="Inagaki F."/>
            <person name="Takami H."/>
        </authorList>
    </citation>
    <scope>NUCLEOTIDE SEQUENCE</scope>
    <source>
        <strain evidence="2">Expedition CK06-06</strain>
    </source>
</reference>
<name>X1A3R9_9ZZZZ</name>